<evidence type="ECO:0000313" key="3">
    <source>
        <dbReference type="Proteomes" id="UP000799324"/>
    </source>
</evidence>
<name>A0A6A6SHJ8_9PLEO</name>
<dbReference type="EMBL" id="MU004723">
    <property type="protein sequence ID" value="KAF2647040.1"/>
    <property type="molecule type" value="Genomic_DNA"/>
</dbReference>
<dbReference type="Proteomes" id="UP000799324">
    <property type="component" value="Unassembled WGS sequence"/>
</dbReference>
<keyword evidence="1" id="KW-0812">Transmembrane</keyword>
<feature type="transmembrane region" description="Helical" evidence="1">
    <location>
        <begin position="39"/>
        <end position="68"/>
    </location>
</feature>
<feature type="transmembrane region" description="Helical" evidence="1">
    <location>
        <begin position="152"/>
        <end position="178"/>
    </location>
</feature>
<keyword evidence="1" id="KW-1133">Transmembrane helix</keyword>
<feature type="transmembrane region" description="Helical" evidence="1">
    <location>
        <begin position="80"/>
        <end position="100"/>
    </location>
</feature>
<keyword evidence="1" id="KW-0472">Membrane</keyword>
<accession>A0A6A6SHJ8</accession>
<reference evidence="2" key="1">
    <citation type="journal article" date="2020" name="Stud. Mycol.">
        <title>101 Dothideomycetes genomes: a test case for predicting lifestyles and emergence of pathogens.</title>
        <authorList>
            <person name="Haridas S."/>
            <person name="Albert R."/>
            <person name="Binder M."/>
            <person name="Bloem J."/>
            <person name="Labutti K."/>
            <person name="Salamov A."/>
            <person name="Andreopoulos B."/>
            <person name="Baker S."/>
            <person name="Barry K."/>
            <person name="Bills G."/>
            <person name="Bluhm B."/>
            <person name="Cannon C."/>
            <person name="Castanera R."/>
            <person name="Culley D."/>
            <person name="Daum C."/>
            <person name="Ezra D."/>
            <person name="Gonzalez J."/>
            <person name="Henrissat B."/>
            <person name="Kuo A."/>
            <person name="Liang C."/>
            <person name="Lipzen A."/>
            <person name="Lutzoni F."/>
            <person name="Magnuson J."/>
            <person name="Mondo S."/>
            <person name="Nolan M."/>
            <person name="Ohm R."/>
            <person name="Pangilinan J."/>
            <person name="Park H.-J."/>
            <person name="Ramirez L."/>
            <person name="Alfaro M."/>
            <person name="Sun H."/>
            <person name="Tritt A."/>
            <person name="Yoshinaga Y."/>
            <person name="Zwiers L.-H."/>
            <person name="Turgeon B."/>
            <person name="Goodwin S."/>
            <person name="Spatafora J."/>
            <person name="Crous P."/>
            <person name="Grigoriev I."/>
        </authorList>
    </citation>
    <scope>NUCLEOTIDE SEQUENCE</scope>
    <source>
        <strain evidence="2">CBS 122681</strain>
    </source>
</reference>
<protein>
    <submittedName>
        <fullName evidence="2">Uncharacterized protein</fullName>
    </submittedName>
</protein>
<keyword evidence="3" id="KW-1185">Reference proteome</keyword>
<organism evidence="2 3">
    <name type="scientific">Lophiostoma macrostomum CBS 122681</name>
    <dbReference type="NCBI Taxonomy" id="1314788"/>
    <lineage>
        <taxon>Eukaryota</taxon>
        <taxon>Fungi</taxon>
        <taxon>Dikarya</taxon>
        <taxon>Ascomycota</taxon>
        <taxon>Pezizomycotina</taxon>
        <taxon>Dothideomycetes</taxon>
        <taxon>Pleosporomycetidae</taxon>
        <taxon>Pleosporales</taxon>
        <taxon>Lophiostomataceae</taxon>
        <taxon>Lophiostoma</taxon>
    </lineage>
</organism>
<dbReference type="AlphaFoldDB" id="A0A6A6SHJ8"/>
<gene>
    <name evidence="2" type="ORF">K491DRAFT_743622</name>
</gene>
<evidence type="ECO:0000256" key="1">
    <source>
        <dbReference type="SAM" id="Phobius"/>
    </source>
</evidence>
<evidence type="ECO:0000313" key="2">
    <source>
        <dbReference type="EMBL" id="KAF2647040.1"/>
    </source>
</evidence>
<proteinExistence type="predicted"/>
<sequence>MKMKIDDLNKEIDKRKTVEGNQKEVEENKKGFENNQNSFYILPILPIYSFTILRLLLSIFSCFIYFNFINLDLNYLIPNIPEVTVPVILTNIVLFVWEYYKLYSKVRKYYKAGKIISMFCKEKLSLIICRTNNYAGKFDGLFNFIATNPLSIIVYTLVVYTLVVFSLLLISAVLVYYFSDFSPYEHYSCHIACDAPRA</sequence>